<gene>
    <name evidence="2" type="ORF">CYLTODRAFT_459658</name>
</gene>
<reference evidence="2 3" key="1">
    <citation type="journal article" date="2015" name="Fungal Genet. Biol.">
        <title>Evolution of novel wood decay mechanisms in Agaricales revealed by the genome sequences of Fistulina hepatica and Cylindrobasidium torrendii.</title>
        <authorList>
            <person name="Floudas D."/>
            <person name="Held B.W."/>
            <person name="Riley R."/>
            <person name="Nagy L.G."/>
            <person name="Koehler G."/>
            <person name="Ransdell A.S."/>
            <person name="Younus H."/>
            <person name="Chow J."/>
            <person name="Chiniquy J."/>
            <person name="Lipzen A."/>
            <person name="Tritt A."/>
            <person name="Sun H."/>
            <person name="Haridas S."/>
            <person name="LaButti K."/>
            <person name="Ohm R.A."/>
            <person name="Kues U."/>
            <person name="Blanchette R.A."/>
            <person name="Grigoriev I.V."/>
            <person name="Minto R.E."/>
            <person name="Hibbett D.S."/>
        </authorList>
    </citation>
    <scope>NUCLEOTIDE SEQUENCE [LARGE SCALE GENOMIC DNA]</scope>
    <source>
        <strain evidence="2 3">FP15055 ss-10</strain>
    </source>
</reference>
<feature type="region of interest" description="Disordered" evidence="1">
    <location>
        <begin position="815"/>
        <end position="881"/>
    </location>
</feature>
<evidence type="ECO:0000313" key="2">
    <source>
        <dbReference type="EMBL" id="KIY61685.1"/>
    </source>
</evidence>
<feature type="compositionally biased region" description="Acidic residues" evidence="1">
    <location>
        <begin position="106"/>
        <end position="116"/>
    </location>
</feature>
<dbReference type="InterPro" id="IPR041078">
    <property type="entry name" value="Plavaka"/>
</dbReference>
<dbReference type="EMBL" id="KN880890">
    <property type="protein sequence ID" value="KIY61685.1"/>
    <property type="molecule type" value="Genomic_DNA"/>
</dbReference>
<feature type="compositionally biased region" description="Acidic residues" evidence="1">
    <location>
        <begin position="64"/>
        <end position="76"/>
    </location>
</feature>
<dbReference type="AlphaFoldDB" id="A0A0D7AUN3"/>
<feature type="compositionally biased region" description="Low complexity" evidence="1">
    <location>
        <begin position="825"/>
        <end position="857"/>
    </location>
</feature>
<accession>A0A0D7AUN3</accession>
<dbReference type="Proteomes" id="UP000054007">
    <property type="component" value="Unassembled WGS sequence"/>
</dbReference>
<evidence type="ECO:0000256" key="1">
    <source>
        <dbReference type="SAM" id="MobiDB-lite"/>
    </source>
</evidence>
<organism evidence="2 3">
    <name type="scientific">Cylindrobasidium torrendii FP15055 ss-10</name>
    <dbReference type="NCBI Taxonomy" id="1314674"/>
    <lineage>
        <taxon>Eukaryota</taxon>
        <taxon>Fungi</taxon>
        <taxon>Dikarya</taxon>
        <taxon>Basidiomycota</taxon>
        <taxon>Agaricomycotina</taxon>
        <taxon>Agaricomycetes</taxon>
        <taxon>Agaricomycetidae</taxon>
        <taxon>Agaricales</taxon>
        <taxon>Marasmiineae</taxon>
        <taxon>Physalacriaceae</taxon>
        <taxon>Cylindrobasidium</taxon>
    </lineage>
</organism>
<proteinExistence type="predicted"/>
<evidence type="ECO:0000313" key="3">
    <source>
        <dbReference type="Proteomes" id="UP000054007"/>
    </source>
</evidence>
<name>A0A0D7AUN3_9AGAR</name>
<dbReference type="OrthoDB" id="6153305at2759"/>
<sequence>MSTDSVYYCSNPYCRKAFGTHDTMVRHMAHTRNCSAWEEQVTAAVAARQLRSRVLPGSARDPDADVWDEDDGDFDYIDNPAPVAPATTAAGPSNPLASRTRTTIEDAPDSDDEDDGDSARGEPMEPQPGPGDYGADDEDEQPPVPTHEFMRELLNLEEELFTLGDDNAEMGAAGPGPSTLRNRLTQKIGVRPRSLDDTDADDDDEETIEYHPTAATKIYMAPTIHARWRAIFGDAAVPSVASTSDDVMDGTRRPDIRDTNLYHPFASKLDWEIARWMVSDGIGHSSFNRLLEIEGVKEKLGLSYNNTAGLHETLDNIPRRAGEWHTKELSFPDLPNETFILRHRDILEAVQSLWGDPSLANKIVYRPCKIFTDRNKSHRIVNEMWTGDWWWRIQNMLPLGHTLASLIISTDKTQLTQFSGSRQAYPVYLTLGNIPNALRRKPSEQACILIAYLPVEKLSRDAVSKQAVGARYQRLFHAAMTELFKPLIVAGKKGVKMTSGDGQVHVVHPVLAAYVADYPEQCLVTCSKQGSCPKCHAGPKELDDFPPPPARSQAQTLEVMQETAASSSSRNQYFKTCMAANVNGNVTEPFWKDLPFTDIHLSQTPDVLHQLYQGVLKHIISWCQALLTEEELDSRIRRLPRSLGVRHFKNGISALSQISGTERKNMGKILLVCIVDRMSKKAVTAVRAILDFIHLAQYRTHDNETLGYMEAALQRWRDNKDYFISVKIREHFCIPKFHSLVHYVKMIRYFGTTDNFNTEMFERLHIEFAKKGWRASNHRDEFPQMCTWVTRLESVHSFSRYQEWLHAHVVNAPQDDNARQTTPCATLTSGAPSTTSTTASTTGTSTSMTSATPTGAGETTIASSSDNNPVPIEQPKASRQPFQQLLLPRRPTLPNRHVKVVAVEHRLPALRSQLRDYINGLELEHTYVANKYPSIPFDRIDVFHSFKFSREGLDDDTRENDWVKASPLDGGRFDTVVVLDGDDAEVAGLQGTRIGRVCLVFKLPEAVKIHGILVPYPAYWPRQPLAYVTWYTKPQLARGAADTHNLPNLSKQLDKNGKPVFSIIPLSNVRQSCMLVPNFTKTPRSVWDTDICTLDTCEHFYVNNWQSLYTYRTVYLS</sequence>
<dbReference type="STRING" id="1314674.A0A0D7AUN3"/>
<keyword evidence="3" id="KW-1185">Reference proteome</keyword>
<evidence type="ECO:0008006" key="4">
    <source>
        <dbReference type="Google" id="ProtNLM"/>
    </source>
</evidence>
<feature type="compositionally biased region" description="Low complexity" evidence="1">
    <location>
        <begin position="80"/>
        <end position="92"/>
    </location>
</feature>
<protein>
    <recommendedName>
        <fullName evidence="4">C2H2-type domain-containing protein</fullName>
    </recommendedName>
</protein>
<feature type="region of interest" description="Disordered" evidence="1">
    <location>
        <begin position="55"/>
        <end position="144"/>
    </location>
</feature>
<dbReference type="Pfam" id="PF18759">
    <property type="entry name" value="Plavaka"/>
    <property type="match status" value="1"/>
</dbReference>